<name>A0A171DGU7_9ACTN</name>
<evidence type="ECO:0000256" key="4">
    <source>
        <dbReference type="ARBA" id="ARBA00023136"/>
    </source>
</evidence>
<dbReference type="AlphaFoldDB" id="A0A171DGU7"/>
<proteinExistence type="predicted"/>
<evidence type="ECO:0000313" key="7">
    <source>
        <dbReference type="Proteomes" id="UP000077701"/>
    </source>
</evidence>
<dbReference type="EMBL" id="BDCX01000009">
    <property type="protein sequence ID" value="GAT68408.1"/>
    <property type="molecule type" value="Genomic_DNA"/>
</dbReference>
<dbReference type="OrthoDB" id="9774900at2"/>
<evidence type="ECO:0000256" key="2">
    <source>
        <dbReference type="ARBA" id="ARBA00022692"/>
    </source>
</evidence>
<keyword evidence="6" id="KW-0378">Hydrolase</keyword>
<dbReference type="GO" id="GO:0008237">
    <property type="term" value="F:metallopeptidase activity"/>
    <property type="evidence" value="ECO:0007669"/>
    <property type="project" value="UniProtKB-KW"/>
</dbReference>
<feature type="signal peptide" evidence="5">
    <location>
        <begin position="1"/>
        <end position="31"/>
    </location>
</feature>
<keyword evidence="5" id="KW-0732">Signal</keyword>
<dbReference type="PANTHER" id="PTHR30168:SF0">
    <property type="entry name" value="INNER MEMBRANE PROTEIN"/>
    <property type="match status" value="1"/>
</dbReference>
<reference evidence="7" key="2">
    <citation type="submission" date="2016-04" db="EMBL/GenBank/DDBJ databases">
        <title>Planomonospora sphaerica JCM9374 whole genome shotgun sequence.</title>
        <authorList>
            <person name="Suzuki T."/>
            <person name="Dohra H."/>
            <person name="Kodani S."/>
        </authorList>
    </citation>
    <scope>NUCLEOTIDE SEQUENCE [LARGE SCALE GENOMIC DNA]</scope>
    <source>
        <strain evidence="7">JCM 9374</strain>
    </source>
</reference>
<keyword evidence="7" id="KW-1185">Reference proteome</keyword>
<accession>A0A171DGU7</accession>
<keyword evidence="2" id="KW-0812">Transmembrane</keyword>
<evidence type="ECO:0000313" key="6">
    <source>
        <dbReference type="EMBL" id="GAT68408.1"/>
    </source>
</evidence>
<dbReference type="InterPro" id="IPR007343">
    <property type="entry name" value="Uncharacterised_pept_Zn_put"/>
</dbReference>
<dbReference type="STRING" id="161355.PS9374_04073"/>
<keyword evidence="4" id="KW-0472">Membrane</keyword>
<sequence length="265" mass="28789">MPALLFRPMRIRTIAALTGAATLLLTGTAQAYPIKDEALTKNKLYASGPLAAADCTEPTVKEGSISSAKKYWTAIHSCLNTVWGEHLKAAGLPFEKPVLKFGRIPKGFCGYDIGKSKSMAYYCDPSKTILAQIGKDWTEDIGDLLLLNVAAEMYGQHVQNLVGINAAYEEAPYANKKELNEQSRRYNLQSECLGGAFLRSVWSSLDRPASDWRDLQSILKNSGDAAGEPRTYGKGGSHVYWAKRGYATGDPASCNTWAASPAKVS</sequence>
<evidence type="ECO:0000256" key="1">
    <source>
        <dbReference type="ARBA" id="ARBA00004167"/>
    </source>
</evidence>
<dbReference type="GO" id="GO:0006508">
    <property type="term" value="P:proteolysis"/>
    <property type="evidence" value="ECO:0007669"/>
    <property type="project" value="UniProtKB-KW"/>
</dbReference>
<protein>
    <submittedName>
        <fullName evidence="6">Metalloprotease-like protein</fullName>
    </submittedName>
</protein>
<dbReference type="PANTHER" id="PTHR30168">
    <property type="entry name" value="PUTATIVE MEMBRANE PROTEIN YPFJ"/>
    <property type="match status" value="1"/>
</dbReference>
<feature type="chain" id="PRO_5007905752" evidence="5">
    <location>
        <begin position="32"/>
        <end position="265"/>
    </location>
</feature>
<dbReference type="Pfam" id="PF04228">
    <property type="entry name" value="Zn_peptidase"/>
    <property type="match status" value="1"/>
</dbReference>
<dbReference type="Proteomes" id="UP000077701">
    <property type="component" value="Unassembled WGS sequence"/>
</dbReference>
<evidence type="ECO:0000256" key="5">
    <source>
        <dbReference type="SAM" id="SignalP"/>
    </source>
</evidence>
<gene>
    <name evidence="6" type="ORF">PS9374_04073</name>
</gene>
<keyword evidence="6" id="KW-0645">Protease</keyword>
<keyword evidence="3" id="KW-1133">Transmembrane helix</keyword>
<keyword evidence="6" id="KW-0482">Metalloprotease</keyword>
<comment type="caution">
    <text evidence="6">The sequence shown here is derived from an EMBL/GenBank/DDBJ whole genome shotgun (WGS) entry which is preliminary data.</text>
</comment>
<dbReference type="GO" id="GO:0016020">
    <property type="term" value="C:membrane"/>
    <property type="evidence" value="ECO:0007669"/>
    <property type="project" value="UniProtKB-SubCell"/>
</dbReference>
<organism evidence="6 7">
    <name type="scientific">Planomonospora sphaerica</name>
    <dbReference type="NCBI Taxonomy" id="161355"/>
    <lineage>
        <taxon>Bacteria</taxon>
        <taxon>Bacillati</taxon>
        <taxon>Actinomycetota</taxon>
        <taxon>Actinomycetes</taxon>
        <taxon>Streptosporangiales</taxon>
        <taxon>Streptosporangiaceae</taxon>
        <taxon>Planomonospora</taxon>
    </lineage>
</organism>
<comment type="subcellular location">
    <subcellularLocation>
        <location evidence="1">Membrane</location>
        <topology evidence="1">Single-pass membrane protein</topology>
    </subcellularLocation>
</comment>
<reference evidence="6 7" key="1">
    <citation type="journal article" date="2016" name="Genome Announc.">
        <title>Draft Genome Sequence of Planomonospora sphaerica JCM9374, a Rare Actinomycete.</title>
        <authorList>
            <person name="Dohra H."/>
            <person name="Suzuki T."/>
            <person name="Inoue Y."/>
            <person name="Kodani S."/>
        </authorList>
    </citation>
    <scope>NUCLEOTIDE SEQUENCE [LARGE SCALE GENOMIC DNA]</scope>
    <source>
        <strain evidence="6 7">JCM 9374</strain>
    </source>
</reference>
<evidence type="ECO:0000256" key="3">
    <source>
        <dbReference type="ARBA" id="ARBA00022989"/>
    </source>
</evidence>